<sequence>MRHTSVAADMMVSGESTLFYVNQGGTAGGEILPVLDRRLYQDSVMDGFFVRKIFCEPVRAENWRKKWKH</sequence>
<reference evidence="2 4" key="1">
    <citation type="submission" date="2016-08" db="EMBL/GenBank/DDBJ databases">
        <title>Characterization of Isolates of Eisenbergiella tayi Derived from Blood Cultures, Using Whole Genome Sequencing.</title>
        <authorList>
            <person name="Bernier A.-M."/>
            <person name="Burdz T."/>
            <person name="Wiebe D."/>
            <person name="Bernard K."/>
        </authorList>
    </citation>
    <scope>NUCLEOTIDE SEQUENCE [LARGE SCALE GENOMIC DNA]</scope>
    <source>
        <strain evidence="2 4">NML120146</strain>
    </source>
</reference>
<proteinExistence type="predicted"/>
<dbReference type="Proteomes" id="UP000094271">
    <property type="component" value="Unassembled WGS sequence"/>
</dbReference>
<comment type="caution">
    <text evidence="1">The sequence shown here is derived from an EMBL/GenBank/DDBJ whole genome shotgun (WGS) entry which is preliminary data.</text>
</comment>
<reference evidence="1 3" key="2">
    <citation type="submission" date="2016-08" db="EMBL/GenBank/DDBJ databases">
        <authorList>
            <person name="Seilhamer J.J."/>
        </authorList>
    </citation>
    <scope>NUCLEOTIDE SEQUENCE [LARGE SCALE GENOMIC DNA]</scope>
    <source>
        <strain evidence="1 3">NML150140-1</strain>
    </source>
</reference>
<protein>
    <submittedName>
        <fullName evidence="1">Uncharacterized protein</fullName>
    </submittedName>
</protein>
<accession>A0A1E3U9H1</accession>
<evidence type="ECO:0000313" key="4">
    <source>
        <dbReference type="Proteomes" id="UP000094869"/>
    </source>
</evidence>
<gene>
    <name evidence="1" type="ORF">BEI59_28515</name>
    <name evidence="2" type="ORF">BEI63_19465</name>
</gene>
<name>A0A1E3U9H1_9FIRM</name>
<keyword evidence="4" id="KW-1185">Reference proteome</keyword>
<evidence type="ECO:0000313" key="3">
    <source>
        <dbReference type="Proteomes" id="UP000094271"/>
    </source>
</evidence>
<dbReference type="EMBL" id="MEHA01000030">
    <property type="protein sequence ID" value="ODR44432.1"/>
    <property type="molecule type" value="Genomic_DNA"/>
</dbReference>
<dbReference type="EMBL" id="MEHD01000028">
    <property type="protein sequence ID" value="ODR52853.1"/>
    <property type="molecule type" value="Genomic_DNA"/>
</dbReference>
<dbReference type="Proteomes" id="UP000094869">
    <property type="component" value="Unassembled WGS sequence"/>
</dbReference>
<evidence type="ECO:0000313" key="2">
    <source>
        <dbReference type="EMBL" id="ODR52853.1"/>
    </source>
</evidence>
<dbReference type="AlphaFoldDB" id="A0A1E3U9H1"/>
<evidence type="ECO:0000313" key="1">
    <source>
        <dbReference type="EMBL" id="ODR44432.1"/>
    </source>
</evidence>
<organism evidence="1 3">
    <name type="scientific">Eisenbergiella tayi</name>
    <dbReference type="NCBI Taxonomy" id="1432052"/>
    <lineage>
        <taxon>Bacteria</taxon>
        <taxon>Bacillati</taxon>
        <taxon>Bacillota</taxon>
        <taxon>Clostridia</taxon>
        <taxon>Lachnospirales</taxon>
        <taxon>Lachnospiraceae</taxon>
        <taxon>Eisenbergiella</taxon>
    </lineage>
</organism>